<evidence type="ECO:0000313" key="1">
    <source>
        <dbReference type="EMBL" id="PDW01652.1"/>
    </source>
</evidence>
<dbReference type="OrthoDB" id="4393931at2"/>
<reference evidence="2" key="1">
    <citation type="submission" date="2017-08" db="EMBL/GenBank/DDBJ databases">
        <authorList>
            <person name="Grouzdev D.S."/>
            <person name="Gaisin V.A."/>
            <person name="Rysina M.S."/>
            <person name="Gorlenko V.M."/>
        </authorList>
    </citation>
    <scope>NUCLEOTIDE SEQUENCE [LARGE SCALE GENOMIC DNA]</scope>
    <source>
        <strain evidence="2">Kir15-3F</strain>
    </source>
</reference>
<dbReference type="AlphaFoldDB" id="A0A2A6RF58"/>
<dbReference type="EMBL" id="NQWI01000120">
    <property type="protein sequence ID" value="PDW01652.1"/>
    <property type="molecule type" value="Genomic_DNA"/>
</dbReference>
<organism evidence="1 2">
    <name type="scientific">Candidatus Viridilinea mediisalina</name>
    <dbReference type="NCBI Taxonomy" id="2024553"/>
    <lineage>
        <taxon>Bacteria</taxon>
        <taxon>Bacillati</taxon>
        <taxon>Chloroflexota</taxon>
        <taxon>Chloroflexia</taxon>
        <taxon>Chloroflexales</taxon>
        <taxon>Chloroflexineae</taxon>
        <taxon>Oscillochloridaceae</taxon>
        <taxon>Candidatus Viridilinea</taxon>
    </lineage>
</organism>
<dbReference type="Pfam" id="PF18845">
    <property type="entry name" value="baeRF_family3"/>
    <property type="match status" value="1"/>
</dbReference>
<dbReference type="RefSeq" id="WP_097645483.1">
    <property type="nucleotide sequence ID" value="NZ_NQWI01000120.1"/>
</dbReference>
<name>A0A2A6RF58_9CHLR</name>
<dbReference type="InterPro" id="IPR041289">
    <property type="entry name" value="Bact_RF_family3"/>
</dbReference>
<sequence>MNRNDLRTIKSYEGYPCLSITLPTHRTSPDNKQDPIRVRNLVTQATNRLLESFSRREVAGLLTDLENITNEIDYTHTLDGLAIFVNADVALKFYLPFTLNERVVIDQNFFTRDLVFAMNRTPRYWVLALSEKPTRLYEAVREDLEEVTAGTPFPLTHGGPGGASGLTNDPAVNRSAFRDEHHRIFFRNVDQALGELMAQDPLPLAVVGVDRFISFFREVGSHNDKIVTTLTGSHDRTSAHELGKLVWPLVKQSLAASRQQALSELDTAVGGQRYASTIGETWRFAREGRGALLLVEEGFHYPARVNASGTGLDPIEAPSGPEDMDDAVDETIETVLNMGGRVVFFEDGTLAQHDRIALILRY</sequence>
<evidence type="ECO:0000313" key="2">
    <source>
        <dbReference type="Proteomes" id="UP000220527"/>
    </source>
</evidence>
<accession>A0A2A6RF58</accession>
<comment type="caution">
    <text evidence="1">The sequence shown here is derived from an EMBL/GenBank/DDBJ whole genome shotgun (WGS) entry which is preliminary data.</text>
</comment>
<gene>
    <name evidence="1" type="ORF">CJ255_18005</name>
</gene>
<protein>
    <recommendedName>
        <fullName evidence="3">Chemotaxis protein</fullName>
    </recommendedName>
</protein>
<keyword evidence="2" id="KW-1185">Reference proteome</keyword>
<evidence type="ECO:0008006" key="3">
    <source>
        <dbReference type="Google" id="ProtNLM"/>
    </source>
</evidence>
<proteinExistence type="predicted"/>
<dbReference type="Proteomes" id="UP000220527">
    <property type="component" value="Unassembled WGS sequence"/>
</dbReference>